<evidence type="ECO:0000256" key="3">
    <source>
        <dbReference type="ARBA" id="ARBA00022588"/>
    </source>
</evidence>
<gene>
    <name evidence="8" type="primary">106666721</name>
</gene>
<dbReference type="Proteomes" id="UP000494040">
    <property type="component" value="Unassembled WGS sequence"/>
</dbReference>
<dbReference type="PROSITE" id="PS51019">
    <property type="entry name" value="REELIN"/>
    <property type="match status" value="1"/>
</dbReference>
<accession>A0A8I6RQF8</accession>
<feature type="chain" id="PRO_5035225539" description="Reelin domain-containing protein" evidence="6">
    <location>
        <begin position="21"/>
        <end position="164"/>
    </location>
</feature>
<dbReference type="OrthoDB" id="6418377at2759"/>
<evidence type="ECO:0000256" key="4">
    <source>
        <dbReference type="ARBA" id="ARBA00022859"/>
    </source>
</evidence>
<dbReference type="CDD" id="cd08544">
    <property type="entry name" value="Reeler"/>
    <property type="match status" value="1"/>
</dbReference>
<keyword evidence="3" id="KW-0399">Innate immunity</keyword>
<comment type="similarity">
    <text evidence="1">Belongs to the insect defense protein family.</text>
</comment>
<dbReference type="GO" id="GO:0042832">
    <property type="term" value="P:defense response to protozoan"/>
    <property type="evidence" value="ECO:0007669"/>
    <property type="project" value="UniProtKB-ARBA"/>
</dbReference>
<dbReference type="Gene3D" id="2.60.40.4060">
    <property type="entry name" value="Reeler domain"/>
    <property type="match status" value="1"/>
</dbReference>
<evidence type="ECO:0000313" key="9">
    <source>
        <dbReference type="Proteomes" id="UP000494040"/>
    </source>
</evidence>
<evidence type="ECO:0000259" key="7">
    <source>
        <dbReference type="PROSITE" id="PS51019"/>
    </source>
</evidence>
<evidence type="ECO:0000313" key="8">
    <source>
        <dbReference type="EnsemblMetazoa" id="XP_014249583.1"/>
    </source>
</evidence>
<dbReference type="KEGG" id="clec:106666721"/>
<evidence type="ECO:0000256" key="5">
    <source>
        <dbReference type="ARBA" id="ARBA00023022"/>
    </source>
</evidence>
<dbReference type="GO" id="GO:0045087">
    <property type="term" value="P:innate immune response"/>
    <property type="evidence" value="ECO:0007669"/>
    <property type="project" value="UniProtKB-KW"/>
</dbReference>
<keyword evidence="9" id="KW-1185">Reference proteome</keyword>
<keyword evidence="4" id="KW-0391">Immunity</keyword>
<dbReference type="PANTHER" id="PTHR45828:SF33">
    <property type="entry name" value="DOMON DOMAIN-CONTAINING PROTEIN"/>
    <property type="match status" value="1"/>
</dbReference>
<evidence type="ECO:0000256" key="2">
    <source>
        <dbReference type="ARBA" id="ARBA00022529"/>
    </source>
</evidence>
<dbReference type="OMA" id="WINVRSN"/>
<reference evidence="8" key="1">
    <citation type="submission" date="2022-01" db="UniProtKB">
        <authorList>
            <consortium name="EnsemblMetazoa"/>
        </authorList>
    </citation>
    <scope>IDENTIFICATION</scope>
</reference>
<feature type="signal peptide" evidence="6">
    <location>
        <begin position="1"/>
        <end position="20"/>
    </location>
</feature>
<dbReference type="GO" id="GO:0016020">
    <property type="term" value="C:membrane"/>
    <property type="evidence" value="ECO:0007669"/>
    <property type="project" value="TreeGrafter"/>
</dbReference>
<dbReference type="Pfam" id="PF02014">
    <property type="entry name" value="Reeler"/>
    <property type="match status" value="1"/>
</dbReference>
<protein>
    <recommendedName>
        <fullName evidence="7">Reelin domain-containing protein</fullName>
    </recommendedName>
</protein>
<name>A0A8I6RQF8_CIMLE</name>
<sequence length="164" mass="17923">MKSFYLIFTIAFILFGFASSYKSGAPKETCEDMTPQHKVPPQKSRSPYVIRLSRTKIHAGESVDVTITGKTTETFKGFLLQARLGSTPVGKFSTKGSSNLVKLTDCGSGSQNAATHASPDDKKEVVLRWTAPPNLKETVVFYATVAKNGGEFWVSQKSRNLVVV</sequence>
<dbReference type="EnsemblMetazoa" id="XM_014394097.2">
    <property type="protein sequence ID" value="XP_014249583.1"/>
    <property type="gene ID" value="LOC106666721"/>
</dbReference>
<evidence type="ECO:0000256" key="1">
    <source>
        <dbReference type="ARBA" id="ARBA00008501"/>
    </source>
</evidence>
<keyword evidence="6" id="KW-0732">Signal</keyword>
<feature type="domain" description="Reelin" evidence="7">
    <location>
        <begin position="7"/>
        <end position="164"/>
    </location>
</feature>
<dbReference type="AlphaFoldDB" id="A0A8I6RQF8"/>
<keyword evidence="2" id="KW-0929">Antimicrobial</keyword>
<proteinExistence type="inferred from homology"/>
<dbReference type="InterPro" id="IPR042307">
    <property type="entry name" value="Reeler_sf"/>
</dbReference>
<dbReference type="InterPro" id="IPR051237">
    <property type="entry name" value="Ferric-chelate_Red/DefProt"/>
</dbReference>
<dbReference type="GO" id="GO:0042742">
    <property type="term" value="P:defense response to bacterium"/>
    <property type="evidence" value="ECO:0007669"/>
    <property type="project" value="UniProtKB-KW"/>
</dbReference>
<dbReference type="FunFam" id="2.60.40.4060:FF:000003">
    <property type="entry name" value="Ferric chelate reductase 1"/>
    <property type="match status" value="1"/>
</dbReference>
<organism evidence="8 9">
    <name type="scientific">Cimex lectularius</name>
    <name type="common">Bed bug</name>
    <name type="synonym">Acanthia lectularia</name>
    <dbReference type="NCBI Taxonomy" id="79782"/>
    <lineage>
        <taxon>Eukaryota</taxon>
        <taxon>Metazoa</taxon>
        <taxon>Ecdysozoa</taxon>
        <taxon>Arthropoda</taxon>
        <taxon>Hexapoda</taxon>
        <taxon>Insecta</taxon>
        <taxon>Pterygota</taxon>
        <taxon>Neoptera</taxon>
        <taxon>Paraneoptera</taxon>
        <taxon>Hemiptera</taxon>
        <taxon>Heteroptera</taxon>
        <taxon>Panheteroptera</taxon>
        <taxon>Cimicomorpha</taxon>
        <taxon>Cimicidae</taxon>
        <taxon>Cimex</taxon>
    </lineage>
</organism>
<dbReference type="PANTHER" id="PTHR45828">
    <property type="entry name" value="CYTOCHROME B561/FERRIC REDUCTASE TRANSMEMBRANE"/>
    <property type="match status" value="1"/>
</dbReference>
<evidence type="ECO:0000256" key="6">
    <source>
        <dbReference type="SAM" id="SignalP"/>
    </source>
</evidence>
<dbReference type="InterPro" id="IPR002861">
    <property type="entry name" value="Reeler_dom"/>
</dbReference>
<keyword evidence="5" id="KW-0044">Antibiotic</keyword>